<feature type="transmembrane region" description="Helical" evidence="7">
    <location>
        <begin position="413"/>
        <end position="434"/>
    </location>
</feature>
<dbReference type="GO" id="GO:0015179">
    <property type="term" value="F:L-amino acid transmembrane transporter activity"/>
    <property type="evidence" value="ECO:0007669"/>
    <property type="project" value="TreeGrafter"/>
</dbReference>
<keyword evidence="3" id="KW-0813">Transport</keyword>
<feature type="transmembrane region" description="Helical" evidence="7">
    <location>
        <begin position="288"/>
        <end position="308"/>
    </location>
</feature>
<evidence type="ECO:0000256" key="1">
    <source>
        <dbReference type="ARBA" id="ARBA00004141"/>
    </source>
</evidence>
<dbReference type="PANTHER" id="PTHR22950:SF349">
    <property type="entry name" value="AMINO ACID TRANSPORTER TRANSMEMBRANE DOMAIN-CONTAINING PROTEIN"/>
    <property type="match status" value="1"/>
</dbReference>
<keyword evidence="5 7" id="KW-0472">Membrane</keyword>
<evidence type="ECO:0000256" key="7">
    <source>
        <dbReference type="SAM" id="Phobius"/>
    </source>
</evidence>
<dbReference type="AlphaFoldDB" id="A0A7R9T1P5"/>
<feature type="region of interest" description="Disordered" evidence="6">
    <location>
        <begin position="1"/>
        <end position="39"/>
    </location>
</feature>
<evidence type="ECO:0000256" key="5">
    <source>
        <dbReference type="ARBA" id="ARBA00023136"/>
    </source>
</evidence>
<dbReference type="GO" id="GO:0005774">
    <property type="term" value="C:vacuolar membrane"/>
    <property type="evidence" value="ECO:0007669"/>
    <property type="project" value="TreeGrafter"/>
</dbReference>
<keyword evidence="4 7" id="KW-1133">Transmembrane helix</keyword>
<feature type="transmembrane region" description="Helical" evidence="7">
    <location>
        <begin position="382"/>
        <end position="401"/>
    </location>
</feature>
<evidence type="ECO:0000256" key="3">
    <source>
        <dbReference type="ARBA" id="ARBA00022970"/>
    </source>
</evidence>
<proteinExistence type="predicted"/>
<keyword evidence="2 7" id="KW-0812">Transmembrane</keyword>
<feature type="domain" description="Amino acid transporter transmembrane" evidence="8">
    <location>
        <begin position="74"/>
        <end position="467"/>
    </location>
</feature>
<name>A0A7R9T1P5_9CHLO</name>
<evidence type="ECO:0000313" key="9">
    <source>
        <dbReference type="EMBL" id="CAD8222052.1"/>
    </source>
</evidence>
<dbReference type="InterPro" id="IPR013057">
    <property type="entry name" value="AA_transpt_TM"/>
</dbReference>
<organism evidence="9">
    <name type="scientific">Ostreococcus sp. 'lucimarinus'</name>
    <dbReference type="NCBI Taxonomy" id="242159"/>
    <lineage>
        <taxon>Eukaryota</taxon>
        <taxon>Viridiplantae</taxon>
        <taxon>Chlorophyta</taxon>
        <taxon>Mamiellophyceae</taxon>
        <taxon>Mamiellales</taxon>
        <taxon>Bathycoccaceae</taxon>
        <taxon>Ostreococcus</taxon>
    </lineage>
</organism>
<dbReference type="PANTHER" id="PTHR22950">
    <property type="entry name" value="AMINO ACID TRANSPORTER"/>
    <property type="match status" value="1"/>
</dbReference>
<protein>
    <recommendedName>
        <fullName evidence="8">Amino acid transporter transmembrane domain-containing protein</fullName>
    </recommendedName>
</protein>
<keyword evidence="3" id="KW-0029">Amino-acid transport</keyword>
<feature type="transmembrane region" description="Helical" evidence="7">
    <location>
        <begin position="446"/>
        <end position="467"/>
    </location>
</feature>
<reference evidence="9" key="1">
    <citation type="submission" date="2021-01" db="EMBL/GenBank/DDBJ databases">
        <authorList>
            <person name="Corre E."/>
            <person name="Pelletier E."/>
            <person name="Niang G."/>
            <person name="Scheremetjew M."/>
            <person name="Finn R."/>
            <person name="Kale V."/>
            <person name="Holt S."/>
            <person name="Cochrane G."/>
            <person name="Meng A."/>
            <person name="Brown T."/>
            <person name="Cohen L."/>
        </authorList>
    </citation>
    <scope>NUCLEOTIDE SEQUENCE</scope>
    <source>
        <strain evidence="9">Clade-A-BCC118000</strain>
    </source>
</reference>
<evidence type="ECO:0000256" key="6">
    <source>
        <dbReference type="SAM" id="MobiDB-lite"/>
    </source>
</evidence>
<sequence length="501" mass="55422">MDNPYADLSAANDEESAGLVRANDENACDSSSNDENASPLVQLDATEHSVDARLPRADVRTIALNTWLYMATPMSMPATVAVAGARWSMVFFTYSAGSTYWTGRVLGKAFLADPTCTTYAKMTSKAASRVLIRRGVDESKVGKWEPRIEFAVLVLQFVTYYLDATVQIVYITQYFGQTFTNVKMCSATWALFVGVMSLPVVQIPTIHDSGRVVALPCVAVVVALAVFFGEILSTRPWEKCDPGPTYGRVVTSASVFNSLGNFAYGFGGHGLYPEELREMKNPEDWPKVLNITYGTMVPIYLLVMYWGYKAYGDFAKGNINLNFPHNGANIVSMLMQSVQCYYGVFFTSITLMMRIETYLGVDPTRGWSVVTRYGVSPAVFRLVFRTFFLATEVIVAAIFLAVSGDVILDIQSLAGAVGMTAMTFFLPSLIHYGFNMTERSSNLERFWVVVNFTMGVAIMFSGLYGSLSSLFANKLVDQCPVEYVYAPHDPRDPCYVSGIHY</sequence>
<evidence type="ECO:0000259" key="8">
    <source>
        <dbReference type="Pfam" id="PF01490"/>
    </source>
</evidence>
<feature type="transmembrane region" description="Helical" evidence="7">
    <location>
        <begin position="150"/>
        <end position="175"/>
    </location>
</feature>
<evidence type="ECO:0000256" key="4">
    <source>
        <dbReference type="ARBA" id="ARBA00022989"/>
    </source>
</evidence>
<dbReference type="Pfam" id="PF01490">
    <property type="entry name" value="Aa_trans"/>
    <property type="match status" value="1"/>
</dbReference>
<gene>
    <name evidence="9" type="ORF">OLUC0939_LOCUS2775</name>
</gene>
<dbReference type="EMBL" id="HBDX01003199">
    <property type="protein sequence ID" value="CAD8222052.1"/>
    <property type="molecule type" value="Transcribed_RNA"/>
</dbReference>
<comment type="subcellular location">
    <subcellularLocation>
        <location evidence="1">Membrane</location>
        <topology evidence="1">Multi-pass membrane protein</topology>
    </subcellularLocation>
</comment>
<feature type="transmembrane region" description="Helical" evidence="7">
    <location>
        <begin position="213"/>
        <end position="233"/>
    </location>
</feature>
<feature type="transmembrane region" description="Helical" evidence="7">
    <location>
        <begin position="181"/>
        <end position="201"/>
    </location>
</feature>
<evidence type="ECO:0000256" key="2">
    <source>
        <dbReference type="ARBA" id="ARBA00022692"/>
    </source>
</evidence>
<accession>A0A7R9T1P5</accession>